<feature type="region of interest" description="Disordered" evidence="1">
    <location>
        <begin position="153"/>
        <end position="173"/>
    </location>
</feature>
<comment type="caution">
    <text evidence="2">The sequence shown here is derived from an EMBL/GenBank/DDBJ whole genome shotgun (WGS) entry which is preliminary data.</text>
</comment>
<proteinExistence type="predicted"/>
<keyword evidence="3" id="KW-1185">Reference proteome</keyword>
<gene>
    <name evidence="2" type="ORF">AB0I48_26005</name>
</gene>
<accession>A0ABV3G012</accession>
<organism evidence="2 3">
    <name type="scientific">Nocardia aurea</name>
    <dbReference type="NCBI Taxonomy" id="2144174"/>
    <lineage>
        <taxon>Bacteria</taxon>
        <taxon>Bacillati</taxon>
        <taxon>Actinomycetota</taxon>
        <taxon>Actinomycetes</taxon>
        <taxon>Mycobacteriales</taxon>
        <taxon>Nocardiaceae</taxon>
        <taxon>Nocardia</taxon>
    </lineage>
</organism>
<evidence type="ECO:0000256" key="1">
    <source>
        <dbReference type="SAM" id="MobiDB-lite"/>
    </source>
</evidence>
<reference evidence="2 3" key="1">
    <citation type="submission" date="2024-06" db="EMBL/GenBank/DDBJ databases">
        <title>The Natural Products Discovery Center: Release of the First 8490 Sequenced Strains for Exploring Actinobacteria Biosynthetic Diversity.</title>
        <authorList>
            <person name="Kalkreuter E."/>
            <person name="Kautsar S.A."/>
            <person name="Yang D."/>
            <person name="Bader C.D."/>
            <person name="Teijaro C.N."/>
            <person name="Fluegel L."/>
            <person name="Davis C.M."/>
            <person name="Simpson J.R."/>
            <person name="Lauterbach L."/>
            <person name="Steele A.D."/>
            <person name="Gui C."/>
            <person name="Meng S."/>
            <person name="Li G."/>
            <person name="Viehrig K."/>
            <person name="Ye F."/>
            <person name="Su P."/>
            <person name="Kiefer A.F."/>
            <person name="Nichols A."/>
            <person name="Cepeda A.J."/>
            <person name="Yan W."/>
            <person name="Fan B."/>
            <person name="Jiang Y."/>
            <person name="Adhikari A."/>
            <person name="Zheng C.-J."/>
            <person name="Schuster L."/>
            <person name="Cowan T.M."/>
            <person name="Smanski M.J."/>
            <person name="Chevrette M.G."/>
            <person name="De Carvalho L.P.S."/>
            <person name="Shen B."/>
        </authorList>
    </citation>
    <scope>NUCLEOTIDE SEQUENCE [LARGE SCALE GENOMIC DNA]</scope>
    <source>
        <strain evidence="2 3">NPDC050403</strain>
    </source>
</reference>
<feature type="region of interest" description="Disordered" evidence="1">
    <location>
        <begin position="1"/>
        <end position="22"/>
    </location>
</feature>
<dbReference type="RefSeq" id="WP_357787165.1">
    <property type="nucleotide sequence ID" value="NZ_JBFAKC010000013.1"/>
</dbReference>
<name>A0ABV3G012_9NOCA</name>
<sequence length="173" mass="18660">MTDVRTRRPITNHRAMGASVHPSAAVEQPFPAPTRTQRLLMREGDGVAGQVDGAWWPWTDNLTAELHDLVSALTGRLGATVRIGFDWNAVSISQRRIDRADGIDIIGPGVDQAGDTIRLFGADGTHATLLVVAAHTSPDEAYDKMRTVSESAELSTVRGISPNIRSNSPPRAE</sequence>
<evidence type="ECO:0000313" key="2">
    <source>
        <dbReference type="EMBL" id="MEV0711024.1"/>
    </source>
</evidence>
<evidence type="ECO:0000313" key="3">
    <source>
        <dbReference type="Proteomes" id="UP001551695"/>
    </source>
</evidence>
<protein>
    <submittedName>
        <fullName evidence="2">DUF5994 family protein</fullName>
    </submittedName>
</protein>
<dbReference type="Pfam" id="PF19457">
    <property type="entry name" value="DUF5994"/>
    <property type="match status" value="1"/>
</dbReference>
<dbReference type="InterPro" id="IPR046036">
    <property type="entry name" value="DUF5994"/>
</dbReference>
<feature type="compositionally biased region" description="Polar residues" evidence="1">
    <location>
        <begin position="163"/>
        <end position="173"/>
    </location>
</feature>
<dbReference type="EMBL" id="JBFAKC010000013">
    <property type="protein sequence ID" value="MEV0711024.1"/>
    <property type="molecule type" value="Genomic_DNA"/>
</dbReference>
<dbReference type="Proteomes" id="UP001551695">
    <property type="component" value="Unassembled WGS sequence"/>
</dbReference>